<gene>
    <name evidence="5" type="ORF">RGQ29_003320</name>
</gene>
<dbReference type="GO" id="GO:0004869">
    <property type="term" value="F:cysteine-type endopeptidase inhibitor activity"/>
    <property type="evidence" value="ECO:0007669"/>
    <property type="project" value="UniProtKB-KW"/>
</dbReference>
<feature type="region of interest" description="Disordered" evidence="3">
    <location>
        <begin position="1"/>
        <end position="92"/>
    </location>
</feature>
<dbReference type="CDD" id="cd00042">
    <property type="entry name" value="CY"/>
    <property type="match status" value="1"/>
</dbReference>
<evidence type="ECO:0000256" key="2">
    <source>
        <dbReference type="ARBA" id="ARBA00022704"/>
    </source>
</evidence>
<feature type="domain" description="Cystatin" evidence="4">
    <location>
        <begin position="145"/>
        <end position="209"/>
    </location>
</feature>
<keyword evidence="6" id="KW-1185">Reference proteome</keyword>
<dbReference type="InterPro" id="IPR006525">
    <property type="entry name" value="Cystatin-related_pln"/>
</dbReference>
<dbReference type="Gene3D" id="3.10.450.10">
    <property type="match status" value="1"/>
</dbReference>
<feature type="compositionally biased region" description="Acidic residues" evidence="3">
    <location>
        <begin position="76"/>
        <end position="92"/>
    </location>
</feature>
<accession>A0AAN7IEW7</accession>
<name>A0AAN7IEW7_QUERU</name>
<dbReference type="PANTHER" id="PTHR31260">
    <property type="entry name" value="CYSTATIN/MONELLIN SUPERFAMILY PROTEIN"/>
    <property type="match status" value="1"/>
</dbReference>
<feature type="compositionally biased region" description="Basic and acidic residues" evidence="3">
    <location>
        <begin position="40"/>
        <end position="72"/>
    </location>
</feature>
<dbReference type="SUPFAM" id="SSF54403">
    <property type="entry name" value="Cystatin/monellin"/>
    <property type="match status" value="1"/>
</dbReference>
<dbReference type="PANTHER" id="PTHR31260:SF28">
    <property type="entry name" value="CYSTATIN DOMAIN PROTEIN"/>
    <property type="match status" value="1"/>
</dbReference>
<evidence type="ECO:0000256" key="1">
    <source>
        <dbReference type="ARBA" id="ARBA00022690"/>
    </source>
</evidence>
<evidence type="ECO:0000313" key="6">
    <source>
        <dbReference type="Proteomes" id="UP001324115"/>
    </source>
</evidence>
<dbReference type="Proteomes" id="UP001324115">
    <property type="component" value="Unassembled WGS sequence"/>
</dbReference>
<reference evidence="5 6" key="1">
    <citation type="journal article" date="2023" name="G3 (Bethesda)">
        <title>A haplotype-resolved chromosome-scale genome for Quercus rubra L. provides insights into the genetics of adaptive traits for red oak species.</title>
        <authorList>
            <person name="Kapoor B."/>
            <person name="Jenkins J."/>
            <person name="Schmutz J."/>
            <person name="Zhebentyayeva T."/>
            <person name="Kuelheim C."/>
            <person name="Coggeshall M."/>
            <person name="Heim C."/>
            <person name="Lasky J.R."/>
            <person name="Leites L."/>
            <person name="Islam-Faridi N."/>
            <person name="Romero-Severson J."/>
            <person name="DeLeo V.L."/>
            <person name="Lucas S.M."/>
            <person name="Lazic D."/>
            <person name="Gailing O."/>
            <person name="Carlson J."/>
            <person name="Staton M."/>
        </authorList>
    </citation>
    <scope>NUCLEOTIDE SEQUENCE [LARGE SCALE GENOMIC DNA]</scope>
    <source>
        <strain evidence="5">Pseudo-F2</strain>
    </source>
</reference>
<dbReference type="InterPro" id="IPR006462">
    <property type="entry name" value="MS5"/>
</dbReference>
<proteinExistence type="predicted"/>
<keyword evidence="2" id="KW-0789">Thiol protease inhibitor</keyword>
<dbReference type="NCBIfam" id="TIGR01638">
    <property type="entry name" value="Atha_cystat_rel"/>
    <property type="match status" value="1"/>
</dbReference>
<organism evidence="5 6">
    <name type="scientific">Quercus rubra</name>
    <name type="common">Northern red oak</name>
    <name type="synonym">Quercus borealis</name>
    <dbReference type="NCBI Taxonomy" id="3512"/>
    <lineage>
        <taxon>Eukaryota</taxon>
        <taxon>Viridiplantae</taxon>
        <taxon>Streptophyta</taxon>
        <taxon>Embryophyta</taxon>
        <taxon>Tracheophyta</taxon>
        <taxon>Spermatophyta</taxon>
        <taxon>Magnoliopsida</taxon>
        <taxon>eudicotyledons</taxon>
        <taxon>Gunneridae</taxon>
        <taxon>Pentapetalae</taxon>
        <taxon>rosids</taxon>
        <taxon>fabids</taxon>
        <taxon>Fagales</taxon>
        <taxon>Fagaceae</taxon>
        <taxon>Quercus</taxon>
    </lineage>
</organism>
<comment type="caution">
    <text evidence="5">The sequence shown here is derived from an EMBL/GenBank/DDBJ whole genome shotgun (WGS) entry which is preliminary data.</text>
</comment>
<evidence type="ECO:0000313" key="5">
    <source>
        <dbReference type="EMBL" id="KAK4567488.1"/>
    </source>
</evidence>
<dbReference type="Pfam" id="PF00031">
    <property type="entry name" value="Cystatin"/>
    <property type="match status" value="1"/>
</dbReference>
<dbReference type="EMBL" id="JAXUIC010000010">
    <property type="protein sequence ID" value="KAK4567488.1"/>
    <property type="molecule type" value="Genomic_DNA"/>
</dbReference>
<dbReference type="InterPro" id="IPR000010">
    <property type="entry name" value="Cystatin_dom"/>
</dbReference>
<dbReference type="AlphaFoldDB" id="A0AAN7IEW7"/>
<feature type="compositionally biased region" description="Basic and acidic residues" evidence="3">
    <location>
        <begin position="14"/>
        <end position="32"/>
    </location>
</feature>
<dbReference type="InterPro" id="IPR046350">
    <property type="entry name" value="Cystatin_sf"/>
</dbReference>
<protein>
    <recommendedName>
        <fullName evidence="4">Cystatin domain-containing protein</fullName>
    </recommendedName>
</protein>
<evidence type="ECO:0000256" key="3">
    <source>
        <dbReference type="SAM" id="MobiDB-lite"/>
    </source>
</evidence>
<evidence type="ECO:0000259" key="4">
    <source>
        <dbReference type="Pfam" id="PF00031"/>
    </source>
</evidence>
<sequence>MVMAAVSADVLVPRLEEKHDEPQEKKQKKTDEERQEEEDAPYREKVGLEKKQKKTDKEKQEEKEDVHYREKAGLPLDDELLSDNDDDDEDDDCFPGDLPEMTRAEYILYHQQVDESGGFDVDDFSHSFACGRIETMGFGGVIDDADKKELGEYSMEAIHKYNTDEKKNFKFKEVVKANVQCVAGLMYYITFKAEDVSTATIETFQAKVWRGIGFVEVTSIRVKPISISKQGNEDLAKCS</sequence>
<keyword evidence="1" id="KW-0646">Protease inhibitor</keyword>